<organism evidence="2 3">
    <name type="scientific">Trifolium subterraneum</name>
    <name type="common">Subterranean clover</name>
    <dbReference type="NCBI Taxonomy" id="3900"/>
    <lineage>
        <taxon>Eukaryota</taxon>
        <taxon>Viridiplantae</taxon>
        <taxon>Streptophyta</taxon>
        <taxon>Embryophyta</taxon>
        <taxon>Tracheophyta</taxon>
        <taxon>Spermatophyta</taxon>
        <taxon>Magnoliopsida</taxon>
        <taxon>eudicotyledons</taxon>
        <taxon>Gunneridae</taxon>
        <taxon>Pentapetalae</taxon>
        <taxon>rosids</taxon>
        <taxon>fabids</taxon>
        <taxon>Fabales</taxon>
        <taxon>Fabaceae</taxon>
        <taxon>Papilionoideae</taxon>
        <taxon>50 kb inversion clade</taxon>
        <taxon>NPAAA clade</taxon>
        <taxon>Hologalegina</taxon>
        <taxon>IRL clade</taxon>
        <taxon>Trifolieae</taxon>
        <taxon>Trifolium</taxon>
    </lineage>
</organism>
<gene>
    <name evidence="2" type="ORF">TSUD_198720</name>
</gene>
<proteinExistence type="predicted"/>
<reference evidence="3" key="1">
    <citation type="journal article" date="2017" name="Front. Plant Sci.">
        <title>Climate Clever Clovers: New Paradigm to Reduce the Environmental Footprint of Ruminants by Breeding Low Methanogenic Forages Utilizing Haplotype Variation.</title>
        <authorList>
            <person name="Kaur P."/>
            <person name="Appels R."/>
            <person name="Bayer P.E."/>
            <person name="Keeble-Gagnere G."/>
            <person name="Wang J."/>
            <person name="Hirakawa H."/>
            <person name="Shirasawa K."/>
            <person name="Vercoe P."/>
            <person name="Stefanova K."/>
            <person name="Durmic Z."/>
            <person name="Nichols P."/>
            <person name="Revell C."/>
            <person name="Isobe S.N."/>
            <person name="Edwards D."/>
            <person name="Erskine W."/>
        </authorList>
    </citation>
    <scope>NUCLEOTIDE SEQUENCE [LARGE SCALE GENOMIC DNA]</scope>
    <source>
        <strain evidence="3">cv. Daliak</strain>
    </source>
</reference>
<evidence type="ECO:0000313" key="2">
    <source>
        <dbReference type="EMBL" id="GAU19190.1"/>
    </source>
</evidence>
<evidence type="ECO:0000256" key="1">
    <source>
        <dbReference type="SAM" id="MobiDB-lite"/>
    </source>
</evidence>
<sequence length="170" mass="18977">MSSLRTLPSFQERSDAAIERYKLASPEWRERVAPCQQLKILQCFLITKLRPQEEGRSETNPLTAAKTSDGKPYLNRKWPTKNHRSKRNAQSIEFIPGNLLLIPYAKEPGERRSASEELAIEKGKLPTQVQVPSSNLAVGGISSAIDEAVIGLAWLGWSHRNSGLEEEGLL</sequence>
<dbReference type="EMBL" id="DF973196">
    <property type="protein sequence ID" value="GAU19190.1"/>
    <property type="molecule type" value="Genomic_DNA"/>
</dbReference>
<name>A0A2Z6M2R7_TRISU</name>
<feature type="region of interest" description="Disordered" evidence="1">
    <location>
        <begin position="54"/>
        <end position="90"/>
    </location>
</feature>
<protein>
    <submittedName>
        <fullName evidence="2">Uncharacterized protein</fullName>
    </submittedName>
</protein>
<keyword evidence="3" id="KW-1185">Reference proteome</keyword>
<dbReference type="Proteomes" id="UP000242715">
    <property type="component" value="Unassembled WGS sequence"/>
</dbReference>
<accession>A0A2Z6M2R7</accession>
<dbReference type="AlphaFoldDB" id="A0A2Z6M2R7"/>
<evidence type="ECO:0000313" key="3">
    <source>
        <dbReference type="Proteomes" id="UP000242715"/>
    </source>
</evidence>
<feature type="compositionally biased region" description="Basic residues" evidence="1">
    <location>
        <begin position="78"/>
        <end position="87"/>
    </location>
</feature>